<dbReference type="Proteomes" id="UP000650524">
    <property type="component" value="Unassembled WGS sequence"/>
</dbReference>
<keyword evidence="1" id="KW-0472">Membrane</keyword>
<evidence type="ECO:0000313" key="2">
    <source>
        <dbReference type="EMBL" id="MBC8177522.1"/>
    </source>
</evidence>
<dbReference type="InterPro" id="IPR007813">
    <property type="entry name" value="PilN"/>
</dbReference>
<keyword evidence="1" id="KW-1133">Transmembrane helix</keyword>
<protein>
    <submittedName>
        <fullName evidence="2">PilN domain-containing protein</fullName>
    </submittedName>
</protein>
<reference evidence="2 3" key="1">
    <citation type="submission" date="2020-08" db="EMBL/GenBank/DDBJ databases">
        <title>Bridging the membrane lipid divide: bacteria of the FCB group superphylum have the potential to synthesize archaeal ether lipids.</title>
        <authorList>
            <person name="Villanueva L."/>
            <person name="Von Meijenfeldt F.A.B."/>
            <person name="Westbye A.B."/>
            <person name="Yadav S."/>
            <person name="Hopmans E.C."/>
            <person name="Dutilh B.E."/>
            <person name="Sinninghe Damste J.S."/>
        </authorList>
    </citation>
    <scope>NUCLEOTIDE SEQUENCE [LARGE SCALE GENOMIC DNA]</scope>
    <source>
        <strain evidence="2">NIOZ-UU27</strain>
    </source>
</reference>
<gene>
    <name evidence="2" type="ORF">H8E19_08960</name>
</gene>
<dbReference type="GO" id="GO:0015627">
    <property type="term" value="C:type II protein secretion system complex"/>
    <property type="evidence" value="ECO:0007669"/>
    <property type="project" value="InterPro"/>
</dbReference>
<dbReference type="NCBIfam" id="TIGR01709">
    <property type="entry name" value="typeII_sec_gspL"/>
    <property type="match status" value="1"/>
</dbReference>
<accession>A0A8J6MZK2</accession>
<sequence>MQGKITGIDITGNQIIAVQVKTGLKGPQILSWARVAIEDGGLNEALESLSGSPVLKSDRYLATIPGDHVSFRNVQMPFKDVKKIRQALPFEMENMLPFQIEDLLIDFIITDGLARGEVLAASCNRRFVSEYLDTLQRNGIDPDALEIRCSPLASWLLRQPGTPEHILLLEIGETSNTMVLCLNRSIALIRVFGSNNASIIQSTPKENGTSSDLGAPPPEEVEACFKFISTTIRSTVHAFASEKDTLSGPEKLFFTGAGSLAPNAEGLLSQFLGMPAEQLDMSNDKKIRLEGNIVRDWSPALMNGPLSLALRNTRRGEGFNFRREEFERKRGYFGLKKAAPKMAGFLFLIFSFLAADMVIDYYTLKKEYKILNREIISVFKQTLPEVTRIVDPVQQLRVKVKELKQSTSLRPEAGTSKKILDLLKEISQRIPASLNVHVNRMVIDTETVRISGKTDAFNEVDRIKNNLESSIQFSGVTISSANLDRTGKGVRFEIRIERKQ</sequence>
<evidence type="ECO:0000313" key="3">
    <source>
        <dbReference type="Proteomes" id="UP000650524"/>
    </source>
</evidence>
<dbReference type="GO" id="GO:0015628">
    <property type="term" value="P:protein secretion by the type II secretion system"/>
    <property type="evidence" value="ECO:0007669"/>
    <property type="project" value="InterPro"/>
</dbReference>
<dbReference type="PANTHER" id="PTHR32432">
    <property type="entry name" value="CELL DIVISION PROTEIN FTSA-RELATED"/>
    <property type="match status" value="1"/>
</dbReference>
<dbReference type="AlphaFoldDB" id="A0A8J6MZK2"/>
<dbReference type="EMBL" id="JACNJD010000214">
    <property type="protein sequence ID" value="MBC8177522.1"/>
    <property type="molecule type" value="Genomic_DNA"/>
</dbReference>
<evidence type="ECO:0000256" key="1">
    <source>
        <dbReference type="SAM" id="Phobius"/>
    </source>
</evidence>
<dbReference type="Pfam" id="PF05137">
    <property type="entry name" value="PilN"/>
    <property type="match status" value="1"/>
</dbReference>
<name>A0A8J6MZK2_9DELT</name>
<dbReference type="InterPro" id="IPR043129">
    <property type="entry name" value="ATPase_NBD"/>
</dbReference>
<organism evidence="2 3">
    <name type="scientific">Candidatus Desulfacyla euxinica</name>
    <dbReference type="NCBI Taxonomy" id="2841693"/>
    <lineage>
        <taxon>Bacteria</taxon>
        <taxon>Deltaproteobacteria</taxon>
        <taxon>Candidatus Desulfacyla</taxon>
    </lineage>
</organism>
<dbReference type="Gene3D" id="3.30.420.40">
    <property type="match status" value="2"/>
</dbReference>
<proteinExistence type="predicted"/>
<dbReference type="GO" id="GO:0009276">
    <property type="term" value="C:Gram-negative-bacterium-type cell wall"/>
    <property type="evidence" value="ECO:0007669"/>
    <property type="project" value="InterPro"/>
</dbReference>
<dbReference type="InterPro" id="IPR007812">
    <property type="entry name" value="T2SS_protein-GspL"/>
</dbReference>
<dbReference type="Gene3D" id="3.30.1490.300">
    <property type="match status" value="1"/>
</dbReference>
<comment type="caution">
    <text evidence="2">The sequence shown here is derived from an EMBL/GenBank/DDBJ whole genome shotgun (WGS) entry which is preliminary data.</text>
</comment>
<dbReference type="SUPFAM" id="SSF53067">
    <property type="entry name" value="Actin-like ATPase domain"/>
    <property type="match status" value="1"/>
</dbReference>
<dbReference type="InterPro" id="IPR050696">
    <property type="entry name" value="FtsA/MreB"/>
</dbReference>
<feature type="transmembrane region" description="Helical" evidence="1">
    <location>
        <begin position="342"/>
        <end position="364"/>
    </location>
</feature>
<dbReference type="PANTHER" id="PTHR32432:SF3">
    <property type="entry name" value="ETHANOLAMINE UTILIZATION PROTEIN EUTJ"/>
    <property type="match status" value="1"/>
</dbReference>
<keyword evidence="1" id="KW-0812">Transmembrane</keyword>